<evidence type="ECO:0000313" key="7">
    <source>
        <dbReference type="EMBL" id="AGP38960.1"/>
    </source>
</evidence>
<dbReference type="InterPro" id="IPR000014">
    <property type="entry name" value="PAS"/>
</dbReference>
<dbReference type="PANTHER" id="PTHR33745:SF3">
    <property type="entry name" value="RSBT CO-ANTAGONIST PROTEIN RSBRC"/>
    <property type="match status" value="1"/>
</dbReference>
<dbReference type="CDD" id="cd00130">
    <property type="entry name" value="PAS"/>
    <property type="match status" value="2"/>
</dbReference>
<dbReference type="OrthoDB" id="5513511at2"/>
<feature type="region of interest" description="Disordered" evidence="3">
    <location>
        <begin position="30"/>
        <end position="119"/>
    </location>
</feature>
<evidence type="ECO:0008006" key="9">
    <source>
        <dbReference type="Google" id="ProtNLM"/>
    </source>
</evidence>
<evidence type="ECO:0000313" key="8">
    <source>
        <dbReference type="Proteomes" id="UP000014803"/>
    </source>
</evidence>
<evidence type="ECO:0000259" key="5">
    <source>
        <dbReference type="PROSITE" id="PS50113"/>
    </source>
</evidence>
<protein>
    <recommendedName>
        <fullName evidence="9">Anti-anti-sigma factor</fullName>
    </recommendedName>
</protein>
<gene>
    <name evidence="7" type="ORF">SCE1572_33415</name>
</gene>
<dbReference type="NCBIfam" id="TIGR00229">
    <property type="entry name" value="sensory_box"/>
    <property type="match status" value="1"/>
</dbReference>
<dbReference type="EMBL" id="CP003969">
    <property type="protein sequence ID" value="AGP38960.1"/>
    <property type="molecule type" value="Genomic_DNA"/>
</dbReference>
<dbReference type="Gene3D" id="3.30.750.24">
    <property type="entry name" value="STAS domain"/>
    <property type="match status" value="1"/>
</dbReference>
<feature type="domain" description="PAS" evidence="4">
    <location>
        <begin position="134"/>
        <end position="180"/>
    </location>
</feature>
<dbReference type="Pfam" id="PF01740">
    <property type="entry name" value="STAS"/>
    <property type="match status" value="1"/>
</dbReference>
<keyword evidence="1" id="KW-0597">Phosphoprotein</keyword>
<evidence type="ECO:0000256" key="1">
    <source>
        <dbReference type="ARBA" id="ARBA00022553"/>
    </source>
</evidence>
<dbReference type="PROSITE" id="PS50801">
    <property type="entry name" value="STAS"/>
    <property type="match status" value="1"/>
</dbReference>
<proteinExistence type="predicted"/>
<organism evidence="7 8">
    <name type="scientific">Sorangium cellulosum So0157-2</name>
    <dbReference type="NCBI Taxonomy" id="1254432"/>
    <lineage>
        <taxon>Bacteria</taxon>
        <taxon>Pseudomonadati</taxon>
        <taxon>Myxococcota</taxon>
        <taxon>Polyangia</taxon>
        <taxon>Polyangiales</taxon>
        <taxon>Polyangiaceae</taxon>
        <taxon>Sorangium</taxon>
    </lineage>
</organism>
<dbReference type="PANTHER" id="PTHR33745">
    <property type="entry name" value="RSBT ANTAGONIST PROTEIN RSBS-RELATED"/>
    <property type="match status" value="1"/>
</dbReference>
<dbReference type="PATRIC" id="fig|1254432.3.peg.7583"/>
<dbReference type="CDD" id="cd07041">
    <property type="entry name" value="STAS_RsbR_RsbS_like"/>
    <property type="match status" value="1"/>
</dbReference>
<dbReference type="InterPro" id="IPR036513">
    <property type="entry name" value="STAS_dom_sf"/>
</dbReference>
<dbReference type="SUPFAM" id="SSF55785">
    <property type="entry name" value="PYP-like sensor domain (PAS domain)"/>
    <property type="match status" value="2"/>
</dbReference>
<dbReference type="SUPFAM" id="SSF52091">
    <property type="entry name" value="SpoIIaa-like"/>
    <property type="match status" value="1"/>
</dbReference>
<feature type="domain" description="PAC" evidence="5">
    <location>
        <begin position="328"/>
        <end position="379"/>
    </location>
</feature>
<dbReference type="PROSITE" id="PS50113">
    <property type="entry name" value="PAC"/>
    <property type="match status" value="1"/>
</dbReference>
<feature type="compositionally biased region" description="Low complexity" evidence="3">
    <location>
        <begin position="45"/>
        <end position="119"/>
    </location>
</feature>
<evidence type="ECO:0000256" key="3">
    <source>
        <dbReference type="SAM" id="MobiDB-lite"/>
    </source>
</evidence>
<dbReference type="InterPro" id="IPR051932">
    <property type="entry name" value="Bact_StressResp_Reg"/>
</dbReference>
<dbReference type="KEGG" id="scu:SCE1572_33415"/>
<sequence>MVREDPSEAGRLREENAELRARVAALEKALAERSNGRAPDGTALNGAASNGAASNGAASNGAASNGAASNGAASNGAASNGAASNGAASNGAASNGAASNGAASNGAASNGAASNGAASNGAASADDLAALDGLPTAVPAVIYWRPDGTVTHWNDGAERLFGWSADEAIGRRLADLVAADPVSPAAVRAFDSPRAESRFAAASSEARTREGHALLCRWTYAVLRDDRGDAREIAAIVDEASDPRRRERTVHGRYQMLLQLVDNARSFIFVKDIAGRYVFANRAYAQSQPVEKHVVEFIGRHDREALFPGIAEALEAKEQEVMAGGRVMQFEEALQTVNGLLHYFTVKFPILDERGQPIGLGGIVTEITSLRRAEAERAALQEEIIATQQAALRELSTPLIPLADGVVAMPLVGTIDTGRAEQIMETLLSGISSQGAHTAILDITGVRAVDTHVADALTRTARAAQLLGTRVVLTGVRPEVAQTLVTLGVDLSGITTLSTLQSGIAHALRHARR</sequence>
<dbReference type="InterPro" id="IPR000700">
    <property type="entry name" value="PAS-assoc_C"/>
</dbReference>
<evidence type="ECO:0000256" key="2">
    <source>
        <dbReference type="SAM" id="Coils"/>
    </source>
</evidence>
<accession>S4Y454</accession>
<name>S4Y454_SORCE</name>
<reference evidence="7 8" key="1">
    <citation type="journal article" date="2013" name="Sci. Rep.">
        <title>Extraordinary expansion of a Sorangium cellulosum genome from an alkaline milieu.</title>
        <authorList>
            <person name="Han K."/>
            <person name="Li Z.F."/>
            <person name="Peng R."/>
            <person name="Zhu L.P."/>
            <person name="Zhou T."/>
            <person name="Wang L.G."/>
            <person name="Li S.G."/>
            <person name="Zhang X.B."/>
            <person name="Hu W."/>
            <person name="Wu Z.H."/>
            <person name="Qin N."/>
            <person name="Li Y.Z."/>
        </authorList>
    </citation>
    <scope>NUCLEOTIDE SEQUENCE [LARGE SCALE GENOMIC DNA]</scope>
    <source>
        <strain evidence="7 8">So0157-2</strain>
    </source>
</reference>
<feature type="domain" description="STAS" evidence="6">
    <location>
        <begin position="396"/>
        <end position="507"/>
    </location>
</feature>
<dbReference type="eggNOG" id="COG1366">
    <property type="taxonomic scope" value="Bacteria"/>
</dbReference>
<dbReference type="STRING" id="1254432.SCE1572_33415"/>
<evidence type="ECO:0000259" key="6">
    <source>
        <dbReference type="PROSITE" id="PS50801"/>
    </source>
</evidence>
<dbReference type="InterPro" id="IPR035965">
    <property type="entry name" value="PAS-like_dom_sf"/>
</dbReference>
<evidence type="ECO:0000259" key="4">
    <source>
        <dbReference type="PROSITE" id="PS50112"/>
    </source>
</evidence>
<dbReference type="Pfam" id="PF08448">
    <property type="entry name" value="PAS_4"/>
    <property type="match status" value="2"/>
</dbReference>
<dbReference type="Proteomes" id="UP000014803">
    <property type="component" value="Chromosome"/>
</dbReference>
<dbReference type="SMART" id="SM00091">
    <property type="entry name" value="PAS"/>
    <property type="match status" value="2"/>
</dbReference>
<dbReference type="HOGENOM" id="CLU_026775_5_0_7"/>
<dbReference type="Gene3D" id="3.30.450.20">
    <property type="entry name" value="PAS domain"/>
    <property type="match status" value="2"/>
</dbReference>
<dbReference type="AlphaFoldDB" id="S4Y454"/>
<dbReference type="PROSITE" id="PS50112">
    <property type="entry name" value="PAS"/>
    <property type="match status" value="1"/>
</dbReference>
<dbReference type="RefSeq" id="WP_020738586.1">
    <property type="nucleotide sequence ID" value="NC_021658.1"/>
</dbReference>
<dbReference type="InterPro" id="IPR013656">
    <property type="entry name" value="PAS_4"/>
</dbReference>
<keyword evidence="2" id="KW-0175">Coiled coil</keyword>
<feature type="coiled-coil region" evidence="2">
    <location>
        <begin position="363"/>
        <end position="390"/>
    </location>
</feature>
<dbReference type="InterPro" id="IPR002645">
    <property type="entry name" value="STAS_dom"/>
</dbReference>